<accession>A0A1N7ASC0</accession>
<dbReference type="RefSeq" id="WP_233493818.1">
    <property type="nucleotide sequence ID" value="NZ_FTNC01000025.1"/>
</dbReference>
<protein>
    <submittedName>
        <fullName evidence="4">Hydrogenase maturation factor</fullName>
    </submittedName>
</protein>
<dbReference type="STRING" id="56779.SAMN05421834_12524"/>
<dbReference type="InterPro" id="IPR010918">
    <property type="entry name" value="PurM-like_C_dom"/>
</dbReference>
<organism evidence="4 5">
    <name type="scientific">Halanaerobium kushneri</name>
    <dbReference type="NCBI Taxonomy" id="56779"/>
    <lineage>
        <taxon>Bacteria</taxon>
        <taxon>Bacillati</taxon>
        <taxon>Bacillota</taxon>
        <taxon>Clostridia</taxon>
        <taxon>Halanaerobiales</taxon>
        <taxon>Halanaerobiaceae</taxon>
        <taxon>Halanaerobium</taxon>
    </lineage>
</organism>
<dbReference type="AlphaFoldDB" id="A0A1N7ASC0"/>
<feature type="domain" description="PurM-like N-terminal" evidence="2">
    <location>
        <begin position="36"/>
        <end position="141"/>
    </location>
</feature>
<dbReference type="InterPro" id="IPR036921">
    <property type="entry name" value="PurM-like_N_sf"/>
</dbReference>
<proteinExistence type="inferred from homology"/>
<dbReference type="GO" id="GO:0051604">
    <property type="term" value="P:protein maturation"/>
    <property type="evidence" value="ECO:0007669"/>
    <property type="project" value="TreeGrafter"/>
</dbReference>
<dbReference type="PANTHER" id="PTHR30303">
    <property type="entry name" value="HYDROGENASE ISOENZYMES FORMATION PROTEIN HYPE"/>
    <property type="match status" value="1"/>
</dbReference>
<keyword evidence="5" id="KW-1185">Reference proteome</keyword>
<dbReference type="Pfam" id="PF02769">
    <property type="entry name" value="AIRS_C"/>
    <property type="match status" value="1"/>
</dbReference>
<evidence type="ECO:0000313" key="5">
    <source>
        <dbReference type="Proteomes" id="UP000185669"/>
    </source>
</evidence>
<dbReference type="Proteomes" id="UP000185669">
    <property type="component" value="Unassembled WGS sequence"/>
</dbReference>
<sequence>MIVLEIGKLAGNKLKKTILDKIKHFRSDVIVSAGPGEDSAVIDLGDYLLVVSSDPITGAEKNAGYLAVNVACNDIAAAGAEPFGIQVVLFLPPSLAESRAEKIMEEIVETAAAMEIEVLGGHTEITDLVQKPIITISAMGRAQKEELASSSAAEAGDILYISKGMGIEGSYILASDYREFLLKKGVSRDTLNQLSNYLKLLSVLPESRIARKNGVKAMHDVTEGGVYGAISEMAAAAQLGYVIEKDNFWIPPEVEEVCTKLHLDPAALISSGSMLMAAAPEIDLAAIFADTDLKLIRVGRMIESGTYIEEKGIKKEFKVPEKDELWKFIEKYHNKT</sequence>
<dbReference type="Gene3D" id="3.30.1330.10">
    <property type="entry name" value="PurM-like, N-terminal domain"/>
    <property type="match status" value="1"/>
</dbReference>
<dbReference type="InterPro" id="IPR016188">
    <property type="entry name" value="PurM-like_N"/>
</dbReference>
<dbReference type="InterPro" id="IPR011854">
    <property type="entry name" value="HypE"/>
</dbReference>
<comment type="similarity">
    <text evidence="1">Belongs to the HypE family.</text>
</comment>
<name>A0A1N7ASC0_9FIRM</name>
<feature type="domain" description="PurM-like C-terminal" evidence="3">
    <location>
        <begin position="154"/>
        <end position="305"/>
    </location>
</feature>
<dbReference type="Gene3D" id="3.90.650.10">
    <property type="entry name" value="PurM-like C-terminal domain"/>
    <property type="match status" value="1"/>
</dbReference>
<dbReference type="PIRSF" id="PIRSF005644">
    <property type="entry name" value="Hdrgns_mtr_HypE"/>
    <property type="match status" value="1"/>
</dbReference>
<dbReference type="PANTHER" id="PTHR30303:SF4">
    <property type="entry name" value="HYDROGENASE EXPRESSION_FORMATION PROTEIN HYPE"/>
    <property type="match status" value="1"/>
</dbReference>
<dbReference type="SUPFAM" id="SSF56042">
    <property type="entry name" value="PurM C-terminal domain-like"/>
    <property type="match status" value="1"/>
</dbReference>
<dbReference type="Pfam" id="PF00586">
    <property type="entry name" value="AIRS"/>
    <property type="match status" value="1"/>
</dbReference>
<evidence type="ECO:0000259" key="3">
    <source>
        <dbReference type="Pfam" id="PF02769"/>
    </source>
</evidence>
<evidence type="ECO:0000256" key="1">
    <source>
        <dbReference type="ARBA" id="ARBA00006243"/>
    </source>
</evidence>
<dbReference type="EMBL" id="FTNC01000025">
    <property type="protein sequence ID" value="SIR42047.1"/>
    <property type="molecule type" value="Genomic_DNA"/>
</dbReference>
<evidence type="ECO:0000259" key="2">
    <source>
        <dbReference type="Pfam" id="PF00586"/>
    </source>
</evidence>
<evidence type="ECO:0000313" key="4">
    <source>
        <dbReference type="EMBL" id="SIR42047.1"/>
    </source>
</evidence>
<dbReference type="SUPFAM" id="SSF55326">
    <property type="entry name" value="PurM N-terminal domain-like"/>
    <property type="match status" value="1"/>
</dbReference>
<gene>
    <name evidence="4" type="ORF">SAMN05421834_12524</name>
</gene>
<dbReference type="CDD" id="cd06061">
    <property type="entry name" value="PurM-like1"/>
    <property type="match status" value="1"/>
</dbReference>
<dbReference type="InterPro" id="IPR036676">
    <property type="entry name" value="PurM-like_C_sf"/>
</dbReference>
<reference evidence="5" key="1">
    <citation type="submission" date="2017-01" db="EMBL/GenBank/DDBJ databases">
        <authorList>
            <person name="Varghese N."/>
            <person name="Submissions S."/>
        </authorList>
    </citation>
    <scope>NUCLEOTIDE SEQUENCE [LARGE SCALE GENOMIC DNA]</scope>
    <source>
        <strain evidence="5">ATCC 700103</strain>
    </source>
</reference>